<evidence type="ECO:0000313" key="1">
    <source>
        <dbReference type="EMBL" id="KAF7367691.1"/>
    </source>
</evidence>
<dbReference type="EMBL" id="JACAZH010000005">
    <property type="protein sequence ID" value="KAF7367691.1"/>
    <property type="molecule type" value="Genomic_DNA"/>
</dbReference>
<keyword evidence="2" id="KW-1185">Reference proteome</keyword>
<comment type="caution">
    <text evidence="1">The sequence shown here is derived from an EMBL/GenBank/DDBJ whole genome shotgun (WGS) entry which is preliminary data.</text>
</comment>
<name>A0A8H7DDL8_9AGAR</name>
<dbReference type="Proteomes" id="UP000623467">
    <property type="component" value="Unassembled WGS sequence"/>
</dbReference>
<dbReference type="AlphaFoldDB" id="A0A8H7DDL8"/>
<dbReference type="OrthoDB" id="3015518at2759"/>
<sequence length="624" mass="70175">MSTCGHVQVNEDIFSCVLDHISDTSILHALLAAIPKSNPLFQVGLARLWQLPIHLDSYNDQVSDASQKVLDYLLDAAADRSPLAESVRHLVVSVEHTPRIFYSGQPAFARPANVGALHARLPCLFRRLVNLESLDYHSFPGVHMKSEHVESLRHLRRLKTFGVDCTMCPRNNVIPSGHDWDAISRQYDAENWEMVRFLSTIGPAMKSLEFRHVNHPFFARLAKQTDLFTSYEGLEHLKIDITEGAWEWQDGNSLAMGASPQFTFPLLGFPSVKHFDLVVCDQTLSGRHKGPMNMVHSRLLTELSLDVRHSNYWIKVQKVHLFKHLFPSDFPALSRLEIKDNARNAARYRWESDHGEWQRPGRLYFGLVSPFLGSIGSGFLPELSRLWVDEKSLLPPVLIPLAMDPTIAPGYSVHELIDRASTSSDDPLNLVPWWKALSAALSQLESLRVGFGAITHQDAESILRLCDSTKLTQFGFEWDWKQYGRDEPLAPALLDQLARFPKLTDVHILFPRPGTHLPGTPDPVVDARTISDVKSIFDCNGSICRVGIGNSVVWERHPSEPSAILLVSDGSSAPNPAVSKFYHAGFMPKRLLPDQDVSDNAIPLRPARGKEIEQLRDLLHRILT</sequence>
<protein>
    <submittedName>
        <fullName evidence="1">Uncharacterized protein</fullName>
    </submittedName>
</protein>
<accession>A0A8H7DDL8</accession>
<organism evidence="1 2">
    <name type="scientific">Mycena sanguinolenta</name>
    <dbReference type="NCBI Taxonomy" id="230812"/>
    <lineage>
        <taxon>Eukaryota</taxon>
        <taxon>Fungi</taxon>
        <taxon>Dikarya</taxon>
        <taxon>Basidiomycota</taxon>
        <taxon>Agaricomycotina</taxon>
        <taxon>Agaricomycetes</taxon>
        <taxon>Agaricomycetidae</taxon>
        <taxon>Agaricales</taxon>
        <taxon>Marasmiineae</taxon>
        <taxon>Mycenaceae</taxon>
        <taxon>Mycena</taxon>
    </lineage>
</organism>
<proteinExistence type="predicted"/>
<reference evidence="1" key="1">
    <citation type="submission" date="2020-05" db="EMBL/GenBank/DDBJ databases">
        <title>Mycena genomes resolve the evolution of fungal bioluminescence.</title>
        <authorList>
            <person name="Tsai I.J."/>
        </authorList>
    </citation>
    <scope>NUCLEOTIDE SEQUENCE</scope>
    <source>
        <strain evidence="1">160909Yilan</strain>
    </source>
</reference>
<evidence type="ECO:0000313" key="2">
    <source>
        <dbReference type="Proteomes" id="UP000623467"/>
    </source>
</evidence>
<gene>
    <name evidence="1" type="ORF">MSAN_00832800</name>
</gene>